<gene>
    <name evidence="1" type="ORF">PMAYCL1PPCAC_00101</name>
</gene>
<keyword evidence="2" id="KW-1185">Reference proteome</keyword>
<comment type="caution">
    <text evidence="1">The sequence shown here is derived from an EMBL/GenBank/DDBJ whole genome shotgun (WGS) entry which is preliminary data.</text>
</comment>
<protein>
    <submittedName>
        <fullName evidence="1">Uncharacterized protein</fullName>
    </submittedName>
</protein>
<organism evidence="1 2">
    <name type="scientific">Pristionchus mayeri</name>
    <dbReference type="NCBI Taxonomy" id="1317129"/>
    <lineage>
        <taxon>Eukaryota</taxon>
        <taxon>Metazoa</taxon>
        <taxon>Ecdysozoa</taxon>
        <taxon>Nematoda</taxon>
        <taxon>Chromadorea</taxon>
        <taxon>Rhabditida</taxon>
        <taxon>Rhabditina</taxon>
        <taxon>Diplogasteromorpha</taxon>
        <taxon>Diplogasteroidea</taxon>
        <taxon>Neodiplogasteridae</taxon>
        <taxon>Pristionchus</taxon>
    </lineage>
</organism>
<sequence length="132" mass="14537">MITNVEITATHYESESFEALRVEISVRSDDVDSYLLGVVGSIAIPPFPLHAKCRLQIYSREAKCTISRYTMRTHVSRARPACSNHTLHSPKDTNASTCLANPLSARTYTTEKETDAKTATTAATMLITTEGE</sequence>
<dbReference type="AlphaFoldDB" id="A0AAN4YZV9"/>
<dbReference type="EMBL" id="BTRK01000001">
    <property type="protein sequence ID" value="GMR29906.1"/>
    <property type="molecule type" value="Genomic_DNA"/>
</dbReference>
<dbReference type="Proteomes" id="UP001328107">
    <property type="component" value="Unassembled WGS sequence"/>
</dbReference>
<evidence type="ECO:0000313" key="2">
    <source>
        <dbReference type="Proteomes" id="UP001328107"/>
    </source>
</evidence>
<reference evidence="2" key="1">
    <citation type="submission" date="2022-10" db="EMBL/GenBank/DDBJ databases">
        <title>Genome assembly of Pristionchus species.</title>
        <authorList>
            <person name="Yoshida K."/>
            <person name="Sommer R.J."/>
        </authorList>
    </citation>
    <scope>NUCLEOTIDE SEQUENCE [LARGE SCALE GENOMIC DNA]</scope>
    <source>
        <strain evidence="2">RS5460</strain>
    </source>
</reference>
<evidence type="ECO:0000313" key="1">
    <source>
        <dbReference type="EMBL" id="GMR29906.1"/>
    </source>
</evidence>
<name>A0AAN4YZV9_9BILA</name>
<proteinExistence type="predicted"/>
<accession>A0AAN4YZV9</accession>